<dbReference type="OrthoDB" id="333024at2759"/>
<dbReference type="GO" id="GO:0016491">
    <property type="term" value="F:oxidoreductase activity"/>
    <property type="evidence" value="ECO:0007669"/>
    <property type="project" value="UniProtKB-KW"/>
</dbReference>
<dbReference type="Pfam" id="PF07992">
    <property type="entry name" value="Pyr_redox_2"/>
    <property type="match status" value="1"/>
</dbReference>
<dbReference type="PIRSF" id="PIRSF000362">
    <property type="entry name" value="FNR"/>
    <property type="match status" value="1"/>
</dbReference>
<evidence type="ECO:0000313" key="13">
    <source>
        <dbReference type="Proteomes" id="UP000095009"/>
    </source>
</evidence>
<dbReference type="Proteomes" id="UP000095009">
    <property type="component" value="Unassembled WGS sequence"/>
</dbReference>
<evidence type="ECO:0000256" key="3">
    <source>
        <dbReference type="ARBA" id="ARBA00022630"/>
    </source>
</evidence>
<dbReference type="SUPFAM" id="SSF51971">
    <property type="entry name" value="Nucleotide-binding domain"/>
    <property type="match status" value="1"/>
</dbReference>
<dbReference type="InterPro" id="IPR021163">
    <property type="entry name" value="Ferredox_Rdtase_adrenod"/>
</dbReference>
<feature type="domain" description="FAD/NAD(P)-binding" evidence="11">
    <location>
        <begin position="34"/>
        <end position="196"/>
    </location>
</feature>
<feature type="binding site" evidence="9">
    <location>
        <position position="72"/>
    </location>
    <ligand>
        <name>FAD</name>
        <dbReference type="ChEBI" id="CHEBI:57692"/>
    </ligand>
</feature>
<evidence type="ECO:0000256" key="1">
    <source>
        <dbReference type="ARBA" id="ARBA00001974"/>
    </source>
</evidence>
<dbReference type="AlphaFoldDB" id="A0A1E3PRT2"/>
<evidence type="ECO:0000256" key="6">
    <source>
        <dbReference type="ARBA" id="ARBA00023002"/>
    </source>
</evidence>
<feature type="binding site" evidence="10">
    <location>
        <begin position="180"/>
        <end position="183"/>
    </location>
    <ligand>
        <name>NADP(+)</name>
        <dbReference type="ChEBI" id="CHEBI:58349"/>
    </ligand>
</feature>
<evidence type="ECO:0000256" key="5">
    <source>
        <dbReference type="ARBA" id="ARBA00022857"/>
    </source>
</evidence>
<dbReference type="InterPro" id="IPR023753">
    <property type="entry name" value="FAD/NAD-binding_dom"/>
</dbReference>
<dbReference type="GO" id="GO:0005739">
    <property type="term" value="C:mitochondrion"/>
    <property type="evidence" value="ECO:0007669"/>
    <property type="project" value="UniProtKB-SubCell"/>
</dbReference>
<feature type="binding site" evidence="9">
    <location>
        <position position="400"/>
    </location>
    <ligand>
        <name>FAD</name>
        <dbReference type="ChEBI" id="CHEBI:57692"/>
    </ligand>
</feature>
<evidence type="ECO:0000313" key="12">
    <source>
        <dbReference type="EMBL" id="ODQ68131.1"/>
    </source>
</evidence>
<evidence type="ECO:0000256" key="10">
    <source>
        <dbReference type="PIRSR" id="PIRSR000362-2"/>
    </source>
</evidence>
<dbReference type="Gene3D" id="3.40.50.720">
    <property type="entry name" value="NAD(P)-binding Rossmann-like Domain"/>
    <property type="match status" value="1"/>
</dbReference>
<feature type="binding site" evidence="9">
    <location>
        <begin position="407"/>
        <end position="409"/>
    </location>
    <ligand>
        <name>FAD</name>
        <dbReference type="ChEBI" id="CHEBI:57692"/>
    </ligand>
</feature>
<feature type="binding site" evidence="10">
    <location>
        <position position="236"/>
    </location>
    <ligand>
        <name>NADP(+)</name>
        <dbReference type="ChEBI" id="CHEBI:58349"/>
    </ligand>
</feature>
<evidence type="ECO:0000259" key="11">
    <source>
        <dbReference type="Pfam" id="PF07992"/>
    </source>
</evidence>
<proteinExistence type="inferred from homology"/>
<feature type="binding site" evidence="10">
    <location>
        <position position="407"/>
    </location>
    <ligand>
        <name>NADP(+)</name>
        <dbReference type="ChEBI" id="CHEBI:58349"/>
    </ligand>
</feature>
<keyword evidence="8" id="KW-0496">Mitochondrion</keyword>
<feature type="binding site" evidence="9">
    <location>
        <position position="64"/>
    </location>
    <ligand>
        <name>FAD</name>
        <dbReference type="ChEBI" id="CHEBI:57692"/>
    </ligand>
</feature>
<dbReference type="PRINTS" id="PR00419">
    <property type="entry name" value="ADXRDTASE"/>
</dbReference>
<evidence type="ECO:0000256" key="9">
    <source>
        <dbReference type="PIRSR" id="PIRSR000362-1"/>
    </source>
</evidence>
<gene>
    <name evidence="12" type="ORF">NADFUDRAFT_48783</name>
</gene>
<name>A0A1E3PRT2_9ASCO</name>
<dbReference type="PANTHER" id="PTHR48467:SF1">
    <property type="entry name" value="GLUTAMATE SYNTHASE 1 [NADH], CHLOROPLASTIC-LIKE"/>
    <property type="match status" value="1"/>
</dbReference>
<comment type="similarity">
    <text evidence="2 8">Belongs to the ferredoxin--NADP reductase type 1 family.</text>
</comment>
<feature type="binding site" evidence="9">
    <location>
        <position position="43"/>
    </location>
    <ligand>
        <name>FAD</name>
        <dbReference type="ChEBI" id="CHEBI:57692"/>
    </ligand>
</feature>
<feature type="binding site" evidence="10">
    <location>
        <begin position="224"/>
        <end position="225"/>
    </location>
    <ligand>
        <name>NADP(+)</name>
        <dbReference type="ChEBI" id="CHEBI:58349"/>
    </ligand>
</feature>
<sequence>MTAELGRRIVQPILSSTRCFKRVYSDGIKGSNLKIAVVGSGPAGFYTAYRAMTLLPGCKVDLYESFPIPFGLARFGVAPDHPEVKNCQEKFEEVARSPNFRFVGNVKVGEDVSLNALTENYNSLVFAYGASIDRELGIPGENLDGVYSAKDFVGWYNGFPQCFNLNPLLSDSENAVIIGQGNVALDVARILLTPVDDLRKTDISEHALEQLSRSRVKNVKIVGRRGLLQSAFTNKEVRELFSLKNCSFVPLEDKYIRDYRKDLSSLKRQSKRLVDLIDKYTKPDSMPLPKKWSLEYLKSPLEFLPSNKNSSRVGSTIFEENILTEDKITGSFRALGSGSTVTMDSDIALRSIGYKSTPLTGFSDIGVQFNDKRGILVNEAGRVCGGSELKPIPGFYTAGWLKNGPTGVIAFTMGDSFDTAENLVQDYNLGILDLSPKLGFDGIKNAIKSRVVSWEDWEKIDKFEKANGAKLGKPREKFISTEQMLNVLG</sequence>
<keyword evidence="13" id="KW-1185">Reference proteome</keyword>
<dbReference type="EMBL" id="KV454406">
    <property type="protein sequence ID" value="ODQ68131.1"/>
    <property type="molecule type" value="Genomic_DNA"/>
</dbReference>
<accession>A0A1E3PRT2</accession>
<comment type="cofactor">
    <cofactor evidence="1 8 9">
        <name>FAD</name>
        <dbReference type="ChEBI" id="CHEBI:57692"/>
    </cofactor>
</comment>
<keyword evidence="6 8" id="KW-0560">Oxidoreductase</keyword>
<evidence type="ECO:0000256" key="2">
    <source>
        <dbReference type="ARBA" id="ARBA00008312"/>
    </source>
</evidence>
<evidence type="ECO:0000256" key="7">
    <source>
        <dbReference type="ARBA" id="ARBA00048933"/>
    </source>
</evidence>
<dbReference type="PANTHER" id="PTHR48467">
    <property type="entry name" value="GLUTAMATE SYNTHASE 1 [NADH], CHLOROPLASTIC-LIKE"/>
    <property type="match status" value="1"/>
</dbReference>
<protein>
    <recommendedName>
        <fullName evidence="8">NADPH:adrenodoxin oxidoreductase, mitochondrial</fullName>
        <ecNumber evidence="8">1.18.1.6</ecNumber>
    </recommendedName>
</protein>
<dbReference type="STRING" id="857566.A0A1E3PRT2"/>
<keyword evidence="4 8" id="KW-0274">FAD</keyword>
<comment type="catalytic activity">
    <reaction evidence="7 8">
        <text>2 reduced [adrenodoxin] + NADP(+) + H(+) = 2 oxidized [adrenodoxin] + NADPH</text>
        <dbReference type="Rhea" id="RHEA:42312"/>
        <dbReference type="Rhea" id="RHEA-COMP:9998"/>
        <dbReference type="Rhea" id="RHEA-COMP:9999"/>
        <dbReference type="ChEBI" id="CHEBI:15378"/>
        <dbReference type="ChEBI" id="CHEBI:33737"/>
        <dbReference type="ChEBI" id="CHEBI:33738"/>
        <dbReference type="ChEBI" id="CHEBI:57783"/>
        <dbReference type="ChEBI" id="CHEBI:58349"/>
        <dbReference type="EC" id="1.18.1.6"/>
    </reaction>
</comment>
<keyword evidence="3 8" id="KW-0285">Flavoprotein</keyword>
<dbReference type="InterPro" id="IPR055275">
    <property type="entry name" value="Ferredox_Rdtase"/>
</dbReference>
<reference evidence="12 13" key="1">
    <citation type="journal article" date="2016" name="Proc. Natl. Acad. Sci. U.S.A.">
        <title>Comparative genomics of biotechnologically important yeasts.</title>
        <authorList>
            <person name="Riley R."/>
            <person name="Haridas S."/>
            <person name="Wolfe K.H."/>
            <person name="Lopes M.R."/>
            <person name="Hittinger C.T."/>
            <person name="Goeker M."/>
            <person name="Salamov A.A."/>
            <person name="Wisecaver J.H."/>
            <person name="Long T.M."/>
            <person name="Calvey C.H."/>
            <person name="Aerts A.L."/>
            <person name="Barry K.W."/>
            <person name="Choi C."/>
            <person name="Clum A."/>
            <person name="Coughlan A.Y."/>
            <person name="Deshpande S."/>
            <person name="Douglass A.P."/>
            <person name="Hanson S.J."/>
            <person name="Klenk H.-P."/>
            <person name="LaButti K.M."/>
            <person name="Lapidus A."/>
            <person name="Lindquist E.A."/>
            <person name="Lipzen A.M."/>
            <person name="Meier-Kolthoff J.P."/>
            <person name="Ohm R.A."/>
            <person name="Otillar R.P."/>
            <person name="Pangilinan J.L."/>
            <person name="Peng Y."/>
            <person name="Rokas A."/>
            <person name="Rosa C.A."/>
            <person name="Scheuner C."/>
            <person name="Sibirny A.A."/>
            <person name="Slot J.C."/>
            <person name="Stielow J.B."/>
            <person name="Sun H."/>
            <person name="Kurtzman C.P."/>
            <person name="Blackwell M."/>
            <person name="Grigoriev I.V."/>
            <person name="Jeffries T.W."/>
        </authorList>
    </citation>
    <scope>NUCLEOTIDE SEQUENCE [LARGE SCALE GENOMIC DNA]</scope>
    <source>
        <strain evidence="12 13">DSM 6958</strain>
    </source>
</reference>
<evidence type="ECO:0000256" key="4">
    <source>
        <dbReference type="ARBA" id="ARBA00022827"/>
    </source>
</evidence>
<feature type="binding site" evidence="9">
    <location>
        <position position="108"/>
    </location>
    <ligand>
        <name>FAD</name>
        <dbReference type="ChEBI" id="CHEBI:57692"/>
    </ligand>
</feature>
<dbReference type="EC" id="1.18.1.6" evidence="8"/>
<dbReference type="Gene3D" id="3.50.50.60">
    <property type="entry name" value="FAD/NAD(P)-binding domain"/>
    <property type="match status" value="1"/>
</dbReference>
<comment type="subcellular location">
    <subcellularLocation>
        <location evidence="8">Mitochondrion</location>
    </subcellularLocation>
</comment>
<organism evidence="12 13">
    <name type="scientific">Nadsonia fulvescens var. elongata DSM 6958</name>
    <dbReference type="NCBI Taxonomy" id="857566"/>
    <lineage>
        <taxon>Eukaryota</taxon>
        <taxon>Fungi</taxon>
        <taxon>Dikarya</taxon>
        <taxon>Ascomycota</taxon>
        <taxon>Saccharomycotina</taxon>
        <taxon>Dipodascomycetes</taxon>
        <taxon>Dipodascales</taxon>
        <taxon>Dipodascales incertae sedis</taxon>
        <taxon>Nadsonia</taxon>
    </lineage>
</organism>
<keyword evidence="5 8" id="KW-0521">NADP</keyword>
<evidence type="ECO:0000256" key="8">
    <source>
        <dbReference type="PIRNR" id="PIRNR000362"/>
    </source>
</evidence>
<dbReference type="InterPro" id="IPR036188">
    <property type="entry name" value="FAD/NAD-bd_sf"/>
</dbReference>